<gene>
    <name evidence="3" type="ORF">KCG45_08795</name>
</gene>
<keyword evidence="1" id="KW-0472">Membrane</keyword>
<dbReference type="RefSeq" id="WP_218316893.1">
    <property type="nucleotide sequence ID" value="NZ_JAGSPB010000002.1"/>
</dbReference>
<protein>
    <submittedName>
        <fullName evidence="3">TadE/TadG family protein</fullName>
    </submittedName>
</protein>
<dbReference type="Pfam" id="PF13400">
    <property type="entry name" value="Tad"/>
    <property type="match status" value="1"/>
</dbReference>
<dbReference type="Proteomes" id="UP000699975">
    <property type="component" value="Unassembled WGS sequence"/>
</dbReference>
<comment type="caution">
    <text evidence="3">The sequence shown here is derived from an EMBL/GenBank/DDBJ whole genome shotgun (WGS) entry which is preliminary data.</text>
</comment>
<dbReference type="EMBL" id="JAGSPB010000002">
    <property type="protein sequence ID" value="MBV7266274.1"/>
    <property type="molecule type" value="Genomic_DNA"/>
</dbReference>
<keyword evidence="1" id="KW-0812">Transmembrane</keyword>
<evidence type="ECO:0000256" key="1">
    <source>
        <dbReference type="SAM" id="Phobius"/>
    </source>
</evidence>
<dbReference type="CDD" id="cd00198">
    <property type="entry name" value="vWFA"/>
    <property type="match status" value="1"/>
</dbReference>
<dbReference type="InterPro" id="IPR002035">
    <property type="entry name" value="VWF_A"/>
</dbReference>
<evidence type="ECO:0000313" key="3">
    <source>
        <dbReference type="EMBL" id="MBV7266274.1"/>
    </source>
</evidence>
<sequence>MKTQSKDTQSFLRRLRDNTSGNAMMMSVAAIIPLVGVIGGGLDTSRAYLAKSRLQQACDSATLAARKQLAGNVVAAGEIPAEVQDAADSFFSNNFRTGMYGTQGDTFVLSAQGDTTMHGEASVEVPTTLMSVFGFEKFDLEVTCSAELNLPNIDVVLVLDMSGSMAGSRVADLKEAVFEFYDEVMEVKPDSARIRVGVVPYSGAVNVGSMLLDEDPDFLADSFAYQSREAFFELISNNDGVEIGDRLDETETTELLPREPVQLGSDNSAHYHFNKNNKDKKQDCLDYAGIYVVDGATWVVENPKWLPNYWKHWPNNQKAACRADIEKFRVAGPGDEKEETFREEFDYYVYREMDLDTSRFKLGDAVTLPTGTKGADVTSTWNGCIEERGTVATTNFSPIPGLAYDLDIDLIPSAGDPDTQWKPMWPQITYDRGGPDEWQTTTNRSTRRFSCPDPALRLTEFPLSGGSRNAAFESYINNLNPSGYTLHDIGMIWAGRMISPDGIFGADNQSAPNGDPIARHIIFMTDGEIRPGPSWTTSFGNYDMDGRMAGFAADGTWRESDLAVIHNARLDAICARIKNKNVTIWTVAFELPLNAHTEGCSTGTGRAFAAADGDALTDAFKKIAGSIAELRLVE</sequence>
<reference evidence="3 4" key="1">
    <citation type="submission" date="2021-04" db="EMBL/GenBank/DDBJ databases">
        <authorList>
            <person name="Pira H."/>
            <person name="Risdian C."/>
            <person name="Wink J."/>
        </authorList>
    </citation>
    <scope>NUCLEOTIDE SEQUENCE [LARGE SCALE GENOMIC DNA]</scope>
    <source>
        <strain evidence="3 4">WH131</strain>
    </source>
</reference>
<keyword evidence="4" id="KW-1185">Reference proteome</keyword>
<feature type="transmembrane region" description="Helical" evidence="1">
    <location>
        <begin position="21"/>
        <end position="42"/>
    </location>
</feature>
<organism evidence="3 4">
    <name type="scientific">Erythrobacter ani</name>
    <dbReference type="NCBI Taxonomy" id="2827235"/>
    <lineage>
        <taxon>Bacteria</taxon>
        <taxon>Pseudomonadati</taxon>
        <taxon>Pseudomonadota</taxon>
        <taxon>Alphaproteobacteria</taxon>
        <taxon>Sphingomonadales</taxon>
        <taxon>Erythrobacteraceae</taxon>
        <taxon>Erythrobacter/Porphyrobacter group</taxon>
        <taxon>Erythrobacter</taxon>
    </lineage>
</organism>
<dbReference type="PROSITE" id="PS50234">
    <property type="entry name" value="VWFA"/>
    <property type="match status" value="1"/>
</dbReference>
<accession>A0ABS6SNQ3</accession>
<dbReference type="InterPro" id="IPR028087">
    <property type="entry name" value="Tad_N"/>
</dbReference>
<evidence type="ECO:0000259" key="2">
    <source>
        <dbReference type="PROSITE" id="PS50234"/>
    </source>
</evidence>
<proteinExistence type="predicted"/>
<name>A0ABS6SNQ3_9SPHN</name>
<feature type="domain" description="VWFA" evidence="2">
    <location>
        <begin position="154"/>
        <end position="237"/>
    </location>
</feature>
<evidence type="ECO:0000313" key="4">
    <source>
        <dbReference type="Proteomes" id="UP000699975"/>
    </source>
</evidence>
<keyword evidence="1" id="KW-1133">Transmembrane helix</keyword>